<evidence type="ECO:0000313" key="1">
    <source>
        <dbReference type="EMBL" id="SFD10180.1"/>
    </source>
</evidence>
<dbReference type="InterPro" id="IPR029063">
    <property type="entry name" value="SAM-dependent_MTases_sf"/>
</dbReference>
<dbReference type="EMBL" id="FOMB01000021">
    <property type="protein sequence ID" value="SFD10180.1"/>
    <property type="molecule type" value="Genomic_DNA"/>
</dbReference>
<dbReference type="STRING" id="728005.SAMN04488059_12120"/>
<dbReference type="Pfam" id="PF01135">
    <property type="entry name" value="PCMT"/>
    <property type="match status" value="1"/>
</dbReference>
<organism evidence="1 2">
    <name type="scientific">Devosia psychrophila</name>
    <dbReference type="NCBI Taxonomy" id="728005"/>
    <lineage>
        <taxon>Bacteria</taxon>
        <taxon>Pseudomonadati</taxon>
        <taxon>Pseudomonadota</taxon>
        <taxon>Alphaproteobacteria</taxon>
        <taxon>Hyphomicrobiales</taxon>
        <taxon>Devosiaceae</taxon>
        <taxon>Devosia</taxon>
    </lineage>
</organism>
<dbReference type="GO" id="GO:0008168">
    <property type="term" value="F:methyltransferase activity"/>
    <property type="evidence" value="ECO:0007669"/>
    <property type="project" value="UniProtKB-KW"/>
</dbReference>
<accession>A0A1I1PW95</accession>
<reference evidence="1 2" key="1">
    <citation type="submission" date="2016-10" db="EMBL/GenBank/DDBJ databases">
        <authorList>
            <person name="de Groot N.N."/>
        </authorList>
    </citation>
    <scope>NUCLEOTIDE SEQUENCE [LARGE SCALE GENOMIC DNA]</scope>
    <source>
        <strain evidence="1 2">CGMCC 1.10210</strain>
    </source>
</reference>
<dbReference type="AlphaFoldDB" id="A0A1I1PW95"/>
<sequence>MDYLQPFEGVTVISGDATVEAIPLSDIIYVNAGVVAPPTSWLAALKVGGRMIFPWRPSEEVAMAVLATRTDQGIALRPFGAAFFIPCVGASSPDGCEKVPDRLEARSIRSLWRKADRAPDASVVAIYPELWFSSDEIVAA</sequence>
<proteinExistence type="predicted"/>
<gene>
    <name evidence="1" type="ORF">SAMN04488059_12120</name>
</gene>
<dbReference type="Gene3D" id="3.40.50.150">
    <property type="entry name" value="Vaccinia Virus protein VP39"/>
    <property type="match status" value="1"/>
</dbReference>
<protein>
    <submittedName>
        <fullName evidence="1">Protein-L-isoaspartate(D-aspartate) O-methyltransferase (PCMT)</fullName>
    </submittedName>
</protein>
<keyword evidence="1" id="KW-0808">Transferase</keyword>
<name>A0A1I1PW95_9HYPH</name>
<dbReference type="Proteomes" id="UP000182258">
    <property type="component" value="Unassembled WGS sequence"/>
</dbReference>
<dbReference type="GO" id="GO:0032259">
    <property type="term" value="P:methylation"/>
    <property type="evidence" value="ECO:0007669"/>
    <property type="project" value="UniProtKB-KW"/>
</dbReference>
<evidence type="ECO:0000313" key="2">
    <source>
        <dbReference type="Proteomes" id="UP000182258"/>
    </source>
</evidence>
<keyword evidence="1" id="KW-0489">Methyltransferase</keyword>
<dbReference type="RefSeq" id="WP_342028123.1">
    <property type="nucleotide sequence ID" value="NZ_FOMB01000021.1"/>
</dbReference>